<evidence type="ECO:0000313" key="13">
    <source>
        <dbReference type="EMBL" id="KAL2077236.1"/>
    </source>
</evidence>
<dbReference type="PANTHER" id="PTHR13531">
    <property type="entry name" value="GEO07735P1-RELATED-RELATED"/>
    <property type="match status" value="1"/>
</dbReference>
<organism evidence="13 14">
    <name type="scientific">Coilia grayii</name>
    <name type="common">Gray's grenadier anchovy</name>
    <dbReference type="NCBI Taxonomy" id="363190"/>
    <lineage>
        <taxon>Eukaryota</taxon>
        <taxon>Metazoa</taxon>
        <taxon>Chordata</taxon>
        <taxon>Craniata</taxon>
        <taxon>Vertebrata</taxon>
        <taxon>Euteleostomi</taxon>
        <taxon>Actinopterygii</taxon>
        <taxon>Neopterygii</taxon>
        <taxon>Teleostei</taxon>
        <taxon>Clupei</taxon>
        <taxon>Clupeiformes</taxon>
        <taxon>Clupeoidei</taxon>
        <taxon>Engraulidae</taxon>
        <taxon>Coilinae</taxon>
        <taxon>Coilia</taxon>
    </lineage>
</organism>
<protein>
    <recommendedName>
        <fullName evidence="11">Transmembrane protein 216</fullName>
    </recommendedName>
</protein>
<evidence type="ECO:0000256" key="4">
    <source>
        <dbReference type="ARBA" id="ARBA00022692"/>
    </source>
</evidence>
<sequence>MKSRQVPRYYSNDAVPMVLLYLNSWYFATFFIAECLMFIYKGVTLPYPSQNLILDVVLLFLYLGLEILRLFYGWKGNLCERGLAMSVSIGVLVPCTVLSVYYLLLQTFVLRLEFILNAILLCFYGLELILGIMCMTTFSRSSVY</sequence>
<dbReference type="AlphaFoldDB" id="A0ABD1ISM8"/>
<keyword evidence="8" id="KW-0206">Cytoskeleton</keyword>
<keyword evidence="9" id="KW-0966">Cell projection</keyword>
<keyword evidence="6 12" id="KW-1133">Transmembrane helix</keyword>
<evidence type="ECO:0000256" key="10">
    <source>
        <dbReference type="ARBA" id="ARBA00037712"/>
    </source>
</evidence>
<dbReference type="Pfam" id="PF09799">
    <property type="entry name" value="Transmemb_17"/>
    <property type="match status" value="1"/>
</dbReference>
<evidence type="ECO:0000256" key="7">
    <source>
        <dbReference type="ARBA" id="ARBA00023136"/>
    </source>
</evidence>
<evidence type="ECO:0000256" key="3">
    <source>
        <dbReference type="ARBA" id="ARBA00022490"/>
    </source>
</evidence>
<keyword evidence="7 12" id="KW-0472">Membrane</keyword>
<dbReference type="InterPro" id="IPR019184">
    <property type="entry name" value="Uncharacterised_TM-17"/>
</dbReference>
<comment type="caution">
    <text evidence="13">The sequence shown here is derived from an EMBL/GenBank/DDBJ whole genome shotgun (WGS) entry which is preliminary data.</text>
</comment>
<evidence type="ECO:0000256" key="5">
    <source>
        <dbReference type="ARBA" id="ARBA00022794"/>
    </source>
</evidence>
<feature type="transmembrane region" description="Helical" evidence="12">
    <location>
        <begin position="83"/>
        <end position="102"/>
    </location>
</feature>
<comment type="subcellular location">
    <subcellularLocation>
        <location evidence="1">Cytoplasm</location>
        <location evidence="1">Cytoskeleton</location>
        <location evidence="1">Cilium basal body</location>
    </subcellularLocation>
    <subcellularLocation>
        <location evidence="2">Membrane</location>
        <topology evidence="2">Multi-pass membrane protein</topology>
    </subcellularLocation>
</comment>
<accession>A0ABD1ISM8</accession>
<feature type="transmembrane region" description="Helical" evidence="12">
    <location>
        <begin position="20"/>
        <end position="40"/>
    </location>
</feature>
<keyword evidence="3" id="KW-0963">Cytoplasm</keyword>
<proteinExistence type="predicted"/>
<dbReference type="GO" id="GO:0030030">
    <property type="term" value="P:cell projection organization"/>
    <property type="evidence" value="ECO:0007669"/>
    <property type="project" value="UniProtKB-KW"/>
</dbReference>
<feature type="transmembrane region" description="Helical" evidence="12">
    <location>
        <begin position="114"/>
        <end position="138"/>
    </location>
</feature>
<evidence type="ECO:0000256" key="11">
    <source>
        <dbReference type="ARBA" id="ARBA00039543"/>
    </source>
</evidence>
<evidence type="ECO:0000256" key="12">
    <source>
        <dbReference type="SAM" id="Phobius"/>
    </source>
</evidence>
<evidence type="ECO:0000313" key="14">
    <source>
        <dbReference type="Proteomes" id="UP001591681"/>
    </source>
</evidence>
<evidence type="ECO:0000256" key="1">
    <source>
        <dbReference type="ARBA" id="ARBA00004120"/>
    </source>
</evidence>
<keyword evidence="4 12" id="KW-0812">Transmembrane</keyword>
<keyword evidence="5" id="KW-0970">Cilium biogenesis/degradation</keyword>
<reference evidence="13 14" key="1">
    <citation type="submission" date="2024-09" db="EMBL/GenBank/DDBJ databases">
        <title>A chromosome-level genome assembly of Gray's grenadier anchovy, Coilia grayii.</title>
        <authorList>
            <person name="Fu Z."/>
        </authorList>
    </citation>
    <scope>NUCLEOTIDE SEQUENCE [LARGE SCALE GENOMIC DNA]</scope>
    <source>
        <strain evidence="13">G4</strain>
        <tissue evidence="13">Muscle</tissue>
    </source>
</reference>
<feature type="transmembrane region" description="Helical" evidence="12">
    <location>
        <begin position="52"/>
        <end position="71"/>
    </location>
</feature>
<keyword evidence="14" id="KW-1185">Reference proteome</keyword>
<evidence type="ECO:0000256" key="6">
    <source>
        <dbReference type="ARBA" id="ARBA00022989"/>
    </source>
</evidence>
<dbReference type="Proteomes" id="UP001591681">
    <property type="component" value="Unassembled WGS sequence"/>
</dbReference>
<evidence type="ECO:0000256" key="9">
    <source>
        <dbReference type="ARBA" id="ARBA00023273"/>
    </source>
</evidence>
<evidence type="ECO:0000256" key="8">
    <source>
        <dbReference type="ARBA" id="ARBA00023212"/>
    </source>
</evidence>
<dbReference type="PANTHER" id="PTHR13531:SF5">
    <property type="entry name" value="TRANSMEMBRANE PROTEIN 216"/>
    <property type="match status" value="1"/>
</dbReference>
<dbReference type="GO" id="GO:0016020">
    <property type="term" value="C:membrane"/>
    <property type="evidence" value="ECO:0007669"/>
    <property type="project" value="UniProtKB-SubCell"/>
</dbReference>
<dbReference type="EMBL" id="JBHFQA010000024">
    <property type="protein sequence ID" value="KAL2077236.1"/>
    <property type="molecule type" value="Genomic_DNA"/>
</dbReference>
<gene>
    <name evidence="13" type="ORF">ACEWY4_026740</name>
</gene>
<name>A0ABD1ISM8_9TELE</name>
<evidence type="ECO:0000256" key="2">
    <source>
        <dbReference type="ARBA" id="ARBA00004141"/>
    </source>
</evidence>
<comment type="function">
    <text evidence="10">Part of the tectonic-like complex which is required for tissue-specific ciliogenesis and may regulate ciliary membrane composition.</text>
</comment>